<dbReference type="PANTHER" id="PTHR48219">
    <property type="entry name" value="VACUOLAR PROTEIN SORTING-ASSOCIATED PROTEIN 62-RELATED"/>
    <property type="match status" value="1"/>
</dbReference>
<feature type="region of interest" description="Disordered" evidence="1">
    <location>
        <begin position="487"/>
        <end position="518"/>
    </location>
</feature>
<evidence type="ECO:0000256" key="1">
    <source>
        <dbReference type="SAM" id="MobiDB-lite"/>
    </source>
</evidence>
<accession>A0AAU9PF74</accession>
<dbReference type="PANTHER" id="PTHR48219:SF1">
    <property type="entry name" value="VACUOLAR PROTEIN SORTING-ASSOCIATED PROTEIN 62"/>
    <property type="match status" value="1"/>
</dbReference>
<evidence type="ECO:0000313" key="3">
    <source>
        <dbReference type="Proteomes" id="UP001157418"/>
    </source>
</evidence>
<dbReference type="SUPFAM" id="SSF48019">
    <property type="entry name" value="post-AAA+ oligomerization domain-like"/>
    <property type="match status" value="1"/>
</dbReference>
<evidence type="ECO:0000313" key="2">
    <source>
        <dbReference type="EMBL" id="CAH1448558.1"/>
    </source>
</evidence>
<name>A0AAU9PF74_9ASTR</name>
<gene>
    <name evidence="2" type="ORF">LVIROSA_LOCUS34092</name>
</gene>
<proteinExistence type="predicted"/>
<dbReference type="GO" id="GO:0003677">
    <property type="term" value="F:DNA binding"/>
    <property type="evidence" value="ECO:0007669"/>
    <property type="project" value="InterPro"/>
</dbReference>
<dbReference type="GO" id="GO:0006260">
    <property type="term" value="P:DNA replication"/>
    <property type="evidence" value="ECO:0007669"/>
    <property type="project" value="InterPro"/>
</dbReference>
<dbReference type="Pfam" id="PF06101">
    <property type="entry name" value="Vps62"/>
    <property type="match status" value="1"/>
</dbReference>
<dbReference type="EMBL" id="CAKMRJ010005634">
    <property type="protein sequence ID" value="CAH1448558.1"/>
    <property type="molecule type" value="Genomic_DNA"/>
</dbReference>
<reference evidence="2 3" key="1">
    <citation type="submission" date="2022-01" db="EMBL/GenBank/DDBJ databases">
        <authorList>
            <person name="Xiong W."/>
            <person name="Schranz E."/>
        </authorList>
    </citation>
    <scope>NUCLEOTIDE SEQUENCE [LARGE SCALE GENOMIC DNA]</scope>
</reference>
<dbReference type="InterPro" id="IPR008921">
    <property type="entry name" value="DNA_pol3_clamp-load_cplx_C"/>
</dbReference>
<sequence length="644" mass="72927">MVVFFFESMDDPFSISAETRRPMSVWRPIPRPGFKILGDCITEGLEPPRLGIIFKADSGDLCANPVQFTKVAHIIIKGVDEAIFWYPIAPPGYASMGCVVTRVDKMPKLNILCCPRNDLVTQANIHENPISKYQSSKVNQSWSIWKVDNQANTFLARSDMKQPSSRLAFTIGDSVKPKTRDNIMAEIKLKCFSLTILDSLCGMITPFFDVTVTNIKLATRMSKQEKKLGLQLQVSLILRELEQKEIKLNETVTIENRLGCDIYLKKFDQSSNAVSLLHYDDSASVWIPPSRYSDRLNAVEDSREGRCYVAVQIIEAKDLPTVDDGNNNTFFCGFRLVVDTQEGSQQRLFPQSARTRCLIIDYNDMKRIPFLDQLVNLFGNIMNEFNEVCHWAAYYEHRMRLGQKAIFHIEEVACVILPPKVFKILEKPVHEFHGHGGEILSLSWSRKGAMDEIKNSEIQKFYIQGHEKKPAAGLDSNLHEEADLVAEHGKPDQGPDFRDAKEGQHFRSMGPHDSPWLAPDSVKNYPDSSYYGPKRQQVLTSLATSFHALKPLKVPASVDTIAICPALAGYNHYNYKEHPTAPVDPITIFTSFLHLRLTILPPQTTLIPPAISTTNHREHRPQSPAFAENRPISYIFPIHHPYST</sequence>
<dbReference type="Proteomes" id="UP001157418">
    <property type="component" value="Unassembled WGS sequence"/>
</dbReference>
<dbReference type="Gene3D" id="1.20.272.10">
    <property type="match status" value="1"/>
</dbReference>
<feature type="compositionally biased region" description="Basic and acidic residues" evidence="1">
    <location>
        <begin position="487"/>
        <end position="505"/>
    </location>
</feature>
<dbReference type="AlphaFoldDB" id="A0AAU9PF74"/>
<organism evidence="2 3">
    <name type="scientific">Lactuca virosa</name>
    <dbReference type="NCBI Taxonomy" id="75947"/>
    <lineage>
        <taxon>Eukaryota</taxon>
        <taxon>Viridiplantae</taxon>
        <taxon>Streptophyta</taxon>
        <taxon>Embryophyta</taxon>
        <taxon>Tracheophyta</taxon>
        <taxon>Spermatophyta</taxon>
        <taxon>Magnoliopsida</taxon>
        <taxon>eudicotyledons</taxon>
        <taxon>Gunneridae</taxon>
        <taxon>Pentapetalae</taxon>
        <taxon>asterids</taxon>
        <taxon>campanulids</taxon>
        <taxon>Asterales</taxon>
        <taxon>Asteraceae</taxon>
        <taxon>Cichorioideae</taxon>
        <taxon>Cichorieae</taxon>
        <taxon>Lactucinae</taxon>
        <taxon>Lactuca</taxon>
    </lineage>
</organism>
<comment type="caution">
    <text evidence="2">The sequence shown here is derived from an EMBL/GenBank/DDBJ whole genome shotgun (WGS) entry which is preliminary data.</text>
</comment>
<dbReference type="InterPro" id="IPR009291">
    <property type="entry name" value="Vps62"/>
</dbReference>
<protein>
    <submittedName>
        <fullName evidence="2">Uncharacterized protein</fullName>
    </submittedName>
</protein>
<keyword evidence="3" id="KW-1185">Reference proteome</keyword>